<feature type="domain" description="Endonuclease GajA/Old nuclease/RecF-like AAA" evidence="1">
    <location>
        <begin position="326"/>
        <end position="374"/>
    </location>
</feature>
<name>N2AER7_9FIRM</name>
<dbReference type="PATRIC" id="fig|1235802.3.peg.2183"/>
<dbReference type="EMBL" id="AQFT01000066">
    <property type="protein sequence ID" value="EMZ27912.1"/>
    <property type="molecule type" value="Genomic_DNA"/>
</dbReference>
<evidence type="ECO:0000313" key="2">
    <source>
        <dbReference type="EMBL" id="EMZ27912.1"/>
    </source>
</evidence>
<dbReference type="InterPro" id="IPR041685">
    <property type="entry name" value="AAA_GajA/Old/RecF-like"/>
</dbReference>
<dbReference type="InterPro" id="IPR027417">
    <property type="entry name" value="P-loop_NTPase"/>
</dbReference>
<protein>
    <recommendedName>
        <fullName evidence="1">Endonuclease GajA/Old nuclease/RecF-like AAA domain-containing protein</fullName>
    </recommendedName>
</protein>
<keyword evidence="3" id="KW-1185">Reference proteome</keyword>
<dbReference type="eggNOG" id="COG3593">
    <property type="taxonomic scope" value="Bacteria"/>
</dbReference>
<dbReference type="PANTHER" id="PTHR43581">
    <property type="entry name" value="ATP/GTP PHOSPHATASE"/>
    <property type="match status" value="1"/>
</dbReference>
<dbReference type="OrthoDB" id="1093370at2"/>
<evidence type="ECO:0000313" key="3">
    <source>
        <dbReference type="Proteomes" id="UP000012589"/>
    </source>
</evidence>
<dbReference type="Pfam" id="PF13175">
    <property type="entry name" value="AAA_15"/>
    <property type="match status" value="2"/>
</dbReference>
<reference evidence="2 3" key="1">
    <citation type="journal article" date="2014" name="Genome Announc.">
        <title>Draft genome sequences of the altered schaedler flora, a defined bacterial community from gnotobiotic mice.</title>
        <authorList>
            <person name="Wannemuehler M.J."/>
            <person name="Overstreet A.M."/>
            <person name="Ward D.V."/>
            <person name="Phillips G.J."/>
        </authorList>
    </citation>
    <scope>NUCLEOTIDE SEQUENCE [LARGE SCALE GENOMIC DNA]</scope>
    <source>
        <strain evidence="2 3">ASF492</strain>
    </source>
</reference>
<dbReference type="PANTHER" id="PTHR43581:SF2">
    <property type="entry name" value="EXCINUCLEASE ATPASE SUBUNIT"/>
    <property type="match status" value="1"/>
</dbReference>
<dbReference type="Gene3D" id="3.40.50.300">
    <property type="entry name" value="P-loop containing nucleotide triphosphate hydrolases"/>
    <property type="match status" value="2"/>
</dbReference>
<comment type="caution">
    <text evidence="2">The sequence shown here is derived from an EMBL/GenBank/DDBJ whole genome shotgun (WGS) entry which is preliminary data.</text>
</comment>
<dbReference type="Proteomes" id="UP000012589">
    <property type="component" value="Unassembled WGS sequence"/>
</dbReference>
<dbReference type="AlphaFoldDB" id="N2AER7"/>
<organism evidence="2 3">
    <name type="scientific">Eubacterium plexicaudatum ASF492</name>
    <dbReference type="NCBI Taxonomy" id="1235802"/>
    <lineage>
        <taxon>Bacteria</taxon>
        <taxon>Bacillati</taxon>
        <taxon>Bacillota</taxon>
        <taxon>Clostridia</taxon>
        <taxon>Eubacteriales</taxon>
        <taxon>Eubacteriaceae</taxon>
        <taxon>Eubacterium</taxon>
    </lineage>
</organism>
<sequence>MEVYINVKNFGKISEARVNISNFTVFVGNNNSGKTQLMELIYTVMKHLSSKIPNITIPRMEQMDAFSIGRKELCEMNAWVNAYLAKHINAIIEKSFHAAIPVEEVTLEFEHPDSSYEIYCLTEKTINYVLKENGNIREFLTPELISQAVADTGEFYGSIILKNNIQGDKTKIEEMRVPAGLPVEVARGIGICHVLADVFGAKAPSSSNVLFMPASRMGLSLLYKRYFANNRQDTGMLTRPEKEIGAVTEPVSDFLTFLLDYSYSERTAKKNDDLIRFISSYLIDGTIRENGETTEYIPEGQENAIPVFVASSMVNEVVPVVKALTDSKETDFIFYDEVETSMHPLKQMEMVKLLNRLNNKGVKLIVSTHSDTMATKMNNLLLLSYGDFDFEAVRKLLKKNGIDIEQEDLLISPNIHVYQFVNQSKDKSMVEELVFQKTPCTGYDFSLFHDSTMHLFEEAKIAMGIEDEN</sequence>
<dbReference type="SUPFAM" id="SSF52540">
    <property type="entry name" value="P-loop containing nucleoside triphosphate hydrolases"/>
    <property type="match status" value="1"/>
</dbReference>
<proteinExistence type="predicted"/>
<feature type="domain" description="Endonuclease GajA/Old nuclease/RecF-like AAA" evidence="1">
    <location>
        <begin position="5"/>
        <end position="96"/>
    </location>
</feature>
<accession>N2AER7</accession>
<dbReference type="InterPro" id="IPR051396">
    <property type="entry name" value="Bact_Antivir_Def_Nuclease"/>
</dbReference>
<gene>
    <name evidence="2" type="ORF">C823_02053</name>
</gene>
<dbReference type="STRING" id="1235802.C823_02053"/>
<evidence type="ECO:0000259" key="1">
    <source>
        <dbReference type="Pfam" id="PF13175"/>
    </source>
</evidence>
<dbReference type="HOGENOM" id="CLU_040623_0_0_9"/>